<dbReference type="Proteomes" id="UP000826195">
    <property type="component" value="Unassembled WGS sequence"/>
</dbReference>
<evidence type="ECO:0000313" key="1">
    <source>
        <dbReference type="EMBL" id="KAH0551344.1"/>
    </source>
</evidence>
<organism evidence="1 2">
    <name type="scientific">Cotesia glomerata</name>
    <name type="common">Lepidopteran parasitic wasp</name>
    <name type="synonym">Apanteles glomeratus</name>
    <dbReference type="NCBI Taxonomy" id="32391"/>
    <lineage>
        <taxon>Eukaryota</taxon>
        <taxon>Metazoa</taxon>
        <taxon>Ecdysozoa</taxon>
        <taxon>Arthropoda</taxon>
        <taxon>Hexapoda</taxon>
        <taxon>Insecta</taxon>
        <taxon>Pterygota</taxon>
        <taxon>Neoptera</taxon>
        <taxon>Endopterygota</taxon>
        <taxon>Hymenoptera</taxon>
        <taxon>Apocrita</taxon>
        <taxon>Ichneumonoidea</taxon>
        <taxon>Braconidae</taxon>
        <taxon>Microgastrinae</taxon>
        <taxon>Cotesia</taxon>
    </lineage>
</organism>
<protein>
    <submittedName>
        <fullName evidence="1">Uncharacterized protein</fullName>
    </submittedName>
</protein>
<gene>
    <name evidence="1" type="ORF">KQX54_001886</name>
</gene>
<accession>A0AAV7IF26</accession>
<keyword evidence="2" id="KW-1185">Reference proteome</keyword>
<dbReference type="AlphaFoldDB" id="A0AAV7IF26"/>
<reference evidence="1 2" key="1">
    <citation type="journal article" date="2021" name="J. Hered.">
        <title>A chromosome-level genome assembly of the parasitoid wasp, Cotesia glomerata (Hymenoptera: Braconidae).</title>
        <authorList>
            <person name="Pinto B.J."/>
            <person name="Weis J.J."/>
            <person name="Gamble T."/>
            <person name="Ode P.J."/>
            <person name="Paul R."/>
            <person name="Zaspel J.M."/>
        </authorList>
    </citation>
    <scope>NUCLEOTIDE SEQUENCE [LARGE SCALE GENOMIC DNA]</scope>
    <source>
        <strain evidence="1">CgM1</strain>
    </source>
</reference>
<comment type="caution">
    <text evidence="1">The sequence shown here is derived from an EMBL/GenBank/DDBJ whole genome shotgun (WGS) entry which is preliminary data.</text>
</comment>
<proteinExistence type="predicted"/>
<sequence length="133" mass="15955">MDRCLLLFKTKKRIFNRILYSAQSSNRTKMDKFTREIDFKILNERFIASEHLFVTDDWEDLSYTSHYGLLKISSQLVFLRPPIPLEVVALRICTLCEEFNSLKATFDLNGNIPNWPYWEMFFNYWTVVQNRAQ</sequence>
<dbReference type="EMBL" id="JAHXZJ010001493">
    <property type="protein sequence ID" value="KAH0551344.1"/>
    <property type="molecule type" value="Genomic_DNA"/>
</dbReference>
<name>A0AAV7IF26_COTGL</name>
<evidence type="ECO:0000313" key="2">
    <source>
        <dbReference type="Proteomes" id="UP000826195"/>
    </source>
</evidence>